<name>A0A1X7UJ06_AMPQE</name>
<accession>A0A1X7UJ06</accession>
<evidence type="ECO:0000259" key="1">
    <source>
        <dbReference type="Pfam" id="PF13613"/>
    </source>
</evidence>
<protein>
    <recommendedName>
        <fullName evidence="1">Transposase Helix-turn-helix domain-containing protein</fullName>
    </recommendedName>
</protein>
<sequence length="51" mass="6046">MIVSINLSLNLDDQDITFRFSVNQSTISRCFNKVIHVLYVRLIPLIKWPKR</sequence>
<evidence type="ECO:0000313" key="2">
    <source>
        <dbReference type="EnsemblMetazoa" id="Aqu2.1.27737_001"/>
    </source>
</evidence>
<reference evidence="2" key="1">
    <citation type="submission" date="2017-05" db="UniProtKB">
        <authorList>
            <consortium name="EnsemblMetazoa"/>
        </authorList>
    </citation>
    <scope>IDENTIFICATION</scope>
</reference>
<proteinExistence type="predicted"/>
<dbReference type="Pfam" id="PF13613">
    <property type="entry name" value="HTH_Tnp_4"/>
    <property type="match status" value="1"/>
</dbReference>
<dbReference type="InParanoid" id="A0A1X7UJ06"/>
<dbReference type="InterPro" id="IPR027805">
    <property type="entry name" value="Transposase_HTH_dom"/>
</dbReference>
<dbReference type="eggNOG" id="ENOG502RXBE">
    <property type="taxonomic scope" value="Eukaryota"/>
</dbReference>
<feature type="domain" description="Transposase Helix-turn-helix" evidence="1">
    <location>
        <begin position="7"/>
        <end position="42"/>
    </location>
</feature>
<dbReference type="EnsemblMetazoa" id="Aqu2.1.27737_001">
    <property type="protein sequence ID" value="Aqu2.1.27737_001"/>
    <property type="gene ID" value="Aqu2.1.27737"/>
</dbReference>
<dbReference type="AlphaFoldDB" id="A0A1X7UJ06"/>
<organism evidence="2">
    <name type="scientific">Amphimedon queenslandica</name>
    <name type="common">Sponge</name>
    <dbReference type="NCBI Taxonomy" id="400682"/>
    <lineage>
        <taxon>Eukaryota</taxon>
        <taxon>Metazoa</taxon>
        <taxon>Porifera</taxon>
        <taxon>Demospongiae</taxon>
        <taxon>Heteroscleromorpha</taxon>
        <taxon>Haplosclerida</taxon>
        <taxon>Niphatidae</taxon>
        <taxon>Amphimedon</taxon>
    </lineage>
</organism>